<reference evidence="2 3" key="2">
    <citation type="submission" date="2024-10" db="EMBL/GenBank/DDBJ databases">
        <authorList>
            <person name="Ryan C."/>
        </authorList>
    </citation>
    <scope>NUCLEOTIDE SEQUENCE [LARGE SCALE GENOMIC DNA]</scope>
</reference>
<evidence type="ECO:0000256" key="1">
    <source>
        <dbReference type="SAM" id="MobiDB-lite"/>
    </source>
</evidence>
<dbReference type="EMBL" id="OZ075125">
    <property type="protein sequence ID" value="CAL4933726.1"/>
    <property type="molecule type" value="Genomic_DNA"/>
</dbReference>
<organism evidence="2 3">
    <name type="scientific">Urochloa decumbens</name>
    <dbReference type="NCBI Taxonomy" id="240449"/>
    <lineage>
        <taxon>Eukaryota</taxon>
        <taxon>Viridiplantae</taxon>
        <taxon>Streptophyta</taxon>
        <taxon>Embryophyta</taxon>
        <taxon>Tracheophyta</taxon>
        <taxon>Spermatophyta</taxon>
        <taxon>Magnoliopsida</taxon>
        <taxon>Liliopsida</taxon>
        <taxon>Poales</taxon>
        <taxon>Poaceae</taxon>
        <taxon>PACMAD clade</taxon>
        <taxon>Panicoideae</taxon>
        <taxon>Panicodae</taxon>
        <taxon>Paniceae</taxon>
        <taxon>Melinidinae</taxon>
        <taxon>Urochloa</taxon>
    </lineage>
</organism>
<proteinExistence type="predicted"/>
<gene>
    <name evidence="2" type="ORF">URODEC1_LOCUS28291</name>
</gene>
<dbReference type="Proteomes" id="UP001497457">
    <property type="component" value="Chromosome 15b"/>
</dbReference>
<evidence type="ECO:0000313" key="2">
    <source>
        <dbReference type="EMBL" id="CAL4933726.1"/>
    </source>
</evidence>
<dbReference type="AlphaFoldDB" id="A0ABC8XXP8"/>
<reference evidence="3" key="1">
    <citation type="submission" date="2024-06" db="EMBL/GenBank/DDBJ databases">
        <authorList>
            <person name="Ryan C."/>
        </authorList>
    </citation>
    <scope>NUCLEOTIDE SEQUENCE [LARGE SCALE GENOMIC DNA]</scope>
</reference>
<feature type="region of interest" description="Disordered" evidence="1">
    <location>
        <begin position="1"/>
        <end position="30"/>
    </location>
</feature>
<name>A0ABC8XXP8_9POAL</name>
<sequence>MGSEVDAPVTRAFSELGSRSMARRGGGDRCRQRQCWGALQEAGDADGERGGDGAIRRRGDVIT</sequence>
<protein>
    <submittedName>
        <fullName evidence="2">Uncharacterized protein</fullName>
    </submittedName>
</protein>
<feature type="region of interest" description="Disordered" evidence="1">
    <location>
        <begin position="42"/>
        <end position="63"/>
    </location>
</feature>
<accession>A0ABC8XXP8</accession>
<evidence type="ECO:0000313" key="3">
    <source>
        <dbReference type="Proteomes" id="UP001497457"/>
    </source>
</evidence>
<feature type="compositionally biased region" description="Basic and acidic residues" evidence="1">
    <location>
        <begin position="46"/>
        <end position="63"/>
    </location>
</feature>
<keyword evidence="3" id="KW-1185">Reference proteome</keyword>